<dbReference type="EMBL" id="VTOY01000002">
    <property type="protein sequence ID" value="TYZ23908.1"/>
    <property type="molecule type" value="Genomic_DNA"/>
</dbReference>
<evidence type="ECO:0000313" key="2">
    <source>
        <dbReference type="Proteomes" id="UP000323646"/>
    </source>
</evidence>
<dbReference type="AlphaFoldDB" id="A0A5D6WB04"/>
<gene>
    <name evidence="1" type="ORF">FZ040_04055</name>
</gene>
<accession>A0A5D6WB04</accession>
<dbReference type="RefSeq" id="WP_149170837.1">
    <property type="nucleotide sequence ID" value="NZ_VTOY01000002.1"/>
</dbReference>
<keyword evidence="2" id="KW-1185">Reference proteome</keyword>
<dbReference type="Proteomes" id="UP000323646">
    <property type="component" value="Unassembled WGS sequence"/>
</dbReference>
<sequence>MTIVYVIVGLIVLAVVAANLYLAAAGKEDIRVDTSAPVVVESQDENSIVLSKKLNFYNEGKQCATIMDAINHIQLPYEQYDGIEVKGIAEREGEPREDEYFEAVLIQKKGDAHGEDKLNIYAKVKLTPRKGMSLKEALSHMVDLPVDFIWMETGRTPWHYRKIRLVFTAEEIAKLANVQLVQD</sequence>
<name>A0A5D6WB04_9FIRM</name>
<reference evidence="1 2" key="1">
    <citation type="submission" date="2019-08" db="EMBL/GenBank/DDBJ databases">
        <title>Selenomonas sp. mPRGC5 and Selenomonas sp. mPRGC8 isolated from ruminal fluid of dairy goat (Capra hircus).</title>
        <authorList>
            <person name="Poothong S."/>
            <person name="Nuengjamnong C."/>
            <person name="Tanasupawat S."/>
        </authorList>
    </citation>
    <scope>NUCLEOTIDE SEQUENCE [LARGE SCALE GENOMIC DNA]</scope>
    <source>
        <strain evidence="2">mPRGC5</strain>
    </source>
</reference>
<organism evidence="1 2">
    <name type="scientific">Selenomonas ruminis</name>
    <dbReference type="NCBI Taxonomy" id="2593411"/>
    <lineage>
        <taxon>Bacteria</taxon>
        <taxon>Bacillati</taxon>
        <taxon>Bacillota</taxon>
        <taxon>Negativicutes</taxon>
        <taxon>Selenomonadales</taxon>
        <taxon>Selenomonadaceae</taxon>
        <taxon>Selenomonas</taxon>
    </lineage>
</organism>
<evidence type="ECO:0000313" key="1">
    <source>
        <dbReference type="EMBL" id="TYZ23908.1"/>
    </source>
</evidence>
<protein>
    <submittedName>
        <fullName evidence="1">Uncharacterized protein</fullName>
    </submittedName>
</protein>
<dbReference type="OrthoDB" id="1665274at2"/>
<proteinExistence type="predicted"/>
<comment type="caution">
    <text evidence="1">The sequence shown here is derived from an EMBL/GenBank/DDBJ whole genome shotgun (WGS) entry which is preliminary data.</text>
</comment>